<feature type="coiled-coil region" evidence="2">
    <location>
        <begin position="93"/>
        <end position="131"/>
    </location>
</feature>
<evidence type="ECO:0000256" key="2">
    <source>
        <dbReference type="SAM" id="Coils"/>
    </source>
</evidence>
<dbReference type="GO" id="GO:0008270">
    <property type="term" value="F:zinc ion binding"/>
    <property type="evidence" value="ECO:0007669"/>
    <property type="project" value="UniProtKB-KW"/>
</dbReference>
<evidence type="ECO:0000256" key="1">
    <source>
        <dbReference type="PROSITE-ProRule" id="PRU00042"/>
    </source>
</evidence>
<evidence type="ECO:0000313" key="4">
    <source>
        <dbReference type="EMBL" id="QKF94619.1"/>
    </source>
</evidence>
<name>A0A7D3QWJ4_9VIRU</name>
<evidence type="ECO:0000259" key="3">
    <source>
        <dbReference type="PROSITE" id="PS50157"/>
    </source>
</evidence>
<dbReference type="PROSITE" id="PS50157">
    <property type="entry name" value="ZINC_FINGER_C2H2_2"/>
    <property type="match status" value="1"/>
</dbReference>
<protein>
    <recommendedName>
        <fullName evidence="3">C2H2-type domain-containing protein</fullName>
    </recommendedName>
</protein>
<feature type="domain" description="C2H2-type" evidence="3">
    <location>
        <begin position="53"/>
        <end position="83"/>
    </location>
</feature>
<keyword evidence="2" id="KW-0175">Coiled coil</keyword>
<dbReference type="Proteomes" id="UP001162001">
    <property type="component" value="Segment"/>
</dbReference>
<accession>A0A7D3QWJ4</accession>
<reference evidence="4 5" key="1">
    <citation type="submission" date="2020-04" db="EMBL/GenBank/DDBJ databases">
        <title>Advantages and limits of metagenomic assembly and binning of a giant virus.</title>
        <authorList>
            <person name="Schulz F."/>
            <person name="Andreani J."/>
            <person name="Francis R."/>
            <person name="Boudjemaa H."/>
            <person name="Bou Khalil J.Y."/>
            <person name="Lee J."/>
            <person name="La Scola B."/>
            <person name="Woyke T."/>
        </authorList>
    </citation>
    <scope>NUCLEOTIDE SEQUENCE [LARGE SCALE GENOMIC DNA]</scope>
    <source>
        <strain evidence="4 5">FV1/VV64</strain>
    </source>
</reference>
<evidence type="ECO:0000313" key="5">
    <source>
        <dbReference type="Proteomes" id="UP001162001"/>
    </source>
</evidence>
<dbReference type="EMBL" id="MT418680">
    <property type="protein sequence ID" value="QKF94619.1"/>
    <property type="molecule type" value="Genomic_DNA"/>
</dbReference>
<keyword evidence="1" id="KW-0862">Zinc</keyword>
<dbReference type="SMART" id="SM00355">
    <property type="entry name" value="ZnF_C2H2"/>
    <property type="match status" value="2"/>
</dbReference>
<keyword evidence="1" id="KW-0863">Zinc-finger</keyword>
<keyword evidence="1" id="KW-0479">Metal-binding</keyword>
<sequence>MKFQCKLCNYETNDKSNYNRHINSSSHLRISCPVIKEPVIQPTTKHENQSDKISCEKCNRTFTKLSALYRHRNHRCPNIKEEKKIESIRDKENAELRQQLQEYQQRMKLQEQEFENKLKQKEIEVENKLLKKQLNELKSFINSGKCGNTTYNISIKKYVQQHYADAPALESVNDYAKLTFEDNEFIETLVSKFNSDCLHTYLGNFLISYYKKDNPSEQSLWNSDVSRLTYIVKELLNNNSSIWSRDCKGIKTKNYIINPLLKYIKKCINEYWMNNIDNLKSMDTPTLVRIQETFIIIHKIKKYIDSGNLSNDIVRYIAPHFYLEVKDTNGNEMNEVFIDNE</sequence>
<organism evidence="4 5">
    <name type="scientific">Fadolivirus FV1/VV64</name>
    <dbReference type="NCBI Taxonomy" id="3070911"/>
    <lineage>
        <taxon>Viruses</taxon>
        <taxon>Varidnaviria</taxon>
        <taxon>Bamfordvirae</taxon>
        <taxon>Nucleocytoviricota</taxon>
        <taxon>Megaviricetes</taxon>
        <taxon>Imitervirales</taxon>
        <taxon>Mimiviridae</taxon>
        <taxon>Klosneuvirinae</taxon>
        <taxon>Fadolivirus</taxon>
        <taxon>Fadolivirus algeromassiliense</taxon>
    </lineage>
</organism>
<gene>
    <name evidence="4" type="ORF">Fadolivirus_1_1161</name>
</gene>
<dbReference type="Pfam" id="PF00096">
    <property type="entry name" value="zf-C2H2"/>
    <property type="match status" value="1"/>
</dbReference>
<dbReference type="Gene3D" id="3.30.160.60">
    <property type="entry name" value="Classic Zinc Finger"/>
    <property type="match status" value="1"/>
</dbReference>
<proteinExistence type="predicted"/>
<dbReference type="InterPro" id="IPR013087">
    <property type="entry name" value="Znf_C2H2_type"/>
</dbReference>
<keyword evidence="5" id="KW-1185">Reference proteome</keyword>